<dbReference type="EMBL" id="ABEU02000016">
    <property type="status" value="NOT_ANNOTATED_CDS"/>
    <property type="molecule type" value="Genomic_DNA"/>
</dbReference>
<dbReference type="GO" id="GO:0003676">
    <property type="term" value="F:nucleic acid binding"/>
    <property type="evidence" value="ECO:0007669"/>
    <property type="project" value="InterPro"/>
</dbReference>
<dbReference type="InterPro" id="IPR001878">
    <property type="entry name" value="Znf_CCHC"/>
</dbReference>
<evidence type="ECO:0000256" key="2">
    <source>
        <dbReference type="ARBA" id="ARBA00022737"/>
    </source>
</evidence>
<evidence type="ECO:0000259" key="7">
    <source>
        <dbReference type="PROSITE" id="PS50158"/>
    </source>
</evidence>
<name>A0A7I4BBM8_PHYPA</name>
<keyword evidence="3 5" id="KW-0863">Zinc-finger</keyword>
<keyword evidence="2" id="KW-0677">Repeat</keyword>
<evidence type="ECO:0000313" key="9">
    <source>
        <dbReference type="Proteomes" id="UP000006727"/>
    </source>
</evidence>
<accession>A0A7I4BBM8</accession>
<dbReference type="InParanoid" id="A0A7I4BBM8"/>
<evidence type="ECO:0000256" key="4">
    <source>
        <dbReference type="ARBA" id="ARBA00022833"/>
    </source>
</evidence>
<organism evidence="8 9">
    <name type="scientific">Physcomitrium patens</name>
    <name type="common">Spreading-leaved earth moss</name>
    <name type="synonym">Physcomitrella patens</name>
    <dbReference type="NCBI Taxonomy" id="3218"/>
    <lineage>
        <taxon>Eukaryota</taxon>
        <taxon>Viridiplantae</taxon>
        <taxon>Streptophyta</taxon>
        <taxon>Embryophyta</taxon>
        <taxon>Bryophyta</taxon>
        <taxon>Bryophytina</taxon>
        <taxon>Bryopsida</taxon>
        <taxon>Funariidae</taxon>
        <taxon>Funariales</taxon>
        <taxon>Funariaceae</taxon>
        <taxon>Physcomitrium</taxon>
    </lineage>
</organism>
<keyword evidence="9" id="KW-1185">Reference proteome</keyword>
<feature type="compositionally biased region" description="Basic and acidic residues" evidence="6">
    <location>
        <begin position="47"/>
        <end position="75"/>
    </location>
</feature>
<dbReference type="Proteomes" id="UP000006727">
    <property type="component" value="Chromosome 16"/>
</dbReference>
<feature type="compositionally biased region" description="Basic residues" evidence="6">
    <location>
        <begin position="317"/>
        <end position="331"/>
    </location>
</feature>
<dbReference type="InterPro" id="IPR036875">
    <property type="entry name" value="Znf_CCHC_sf"/>
</dbReference>
<sequence length="331" mass="35687">MRVTLWCRLLELAMANKRQRLAKKRLVANGTIAIGEVTSSSGGASNAEKETKDSTDNGGEKKVGNVKGSKRERANDSGGSSGVPKKTKVASSSKHPLRQAGMKPGEGCFLCKSKDHIAKHCPTKSEKDRHKMCLGCRMWGHTLKNCPSEFKSADVKLCYNCGQPGHSLDKCPNPLKDGGSAFAECFLCKQRGHLSKNCPDNKNGIYPKGGSCKICEQVTHLAKDCPQKNSGKFAGNARVKLKISTDSTQISSGVGGKRTVFKSGDDLEDDFQDEGNAGPDTSERSDDDVDDKLGEPISLPKTAKSNTRDISKMLSSGKHKAGKYHPKVVKF</sequence>
<evidence type="ECO:0000256" key="3">
    <source>
        <dbReference type="ARBA" id="ARBA00022771"/>
    </source>
</evidence>
<reference evidence="8 9" key="1">
    <citation type="journal article" date="2008" name="Science">
        <title>The Physcomitrella genome reveals evolutionary insights into the conquest of land by plants.</title>
        <authorList>
            <person name="Rensing S."/>
            <person name="Lang D."/>
            <person name="Zimmer A."/>
            <person name="Terry A."/>
            <person name="Salamov A."/>
            <person name="Shapiro H."/>
            <person name="Nishiyama T."/>
            <person name="Perroud P.-F."/>
            <person name="Lindquist E."/>
            <person name="Kamisugi Y."/>
            <person name="Tanahashi T."/>
            <person name="Sakakibara K."/>
            <person name="Fujita T."/>
            <person name="Oishi K."/>
            <person name="Shin-I T."/>
            <person name="Kuroki Y."/>
            <person name="Toyoda A."/>
            <person name="Suzuki Y."/>
            <person name="Hashimoto A."/>
            <person name="Yamaguchi K."/>
            <person name="Sugano A."/>
            <person name="Kohara Y."/>
            <person name="Fujiyama A."/>
            <person name="Anterola A."/>
            <person name="Aoki S."/>
            <person name="Ashton N."/>
            <person name="Barbazuk W.B."/>
            <person name="Barker E."/>
            <person name="Bennetzen J."/>
            <person name="Bezanilla M."/>
            <person name="Blankenship R."/>
            <person name="Cho S.H."/>
            <person name="Dutcher S."/>
            <person name="Estelle M."/>
            <person name="Fawcett J.A."/>
            <person name="Gundlach H."/>
            <person name="Hanada K."/>
            <person name="Heyl A."/>
            <person name="Hicks K.A."/>
            <person name="Hugh J."/>
            <person name="Lohr M."/>
            <person name="Mayer K."/>
            <person name="Melkozernov A."/>
            <person name="Murata T."/>
            <person name="Nelson D."/>
            <person name="Pils B."/>
            <person name="Prigge M."/>
            <person name="Reiss B."/>
            <person name="Renner T."/>
            <person name="Rombauts S."/>
            <person name="Rushton P."/>
            <person name="Sanderfoot A."/>
            <person name="Schween G."/>
            <person name="Shiu S.-H."/>
            <person name="Stueber K."/>
            <person name="Theodoulou F.L."/>
            <person name="Tu H."/>
            <person name="Van de Peer Y."/>
            <person name="Verrier P.J."/>
            <person name="Waters E."/>
            <person name="Wood A."/>
            <person name="Yang L."/>
            <person name="Cove D."/>
            <person name="Cuming A."/>
            <person name="Hasebe M."/>
            <person name="Lucas S."/>
            <person name="Mishler D.B."/>
            <person name="Reski R."/>
            <person name="Grigoriev I."/>
            <person name="Quatrano R.S."/>
            <person name="Boore J.L."/>
        </authorList>
    </citation>
    <scope>NUCLEOTIDE SEQUENCE [LARGE SCALE GENOMIC DNA]</scope>
    <source>
        <strain evidence="8 9">cv. Gransden 2004</strain>
    </source>
</reference>
<dbReference type="EnsemblPlants" id="Pp3c16_20170V3.4">
    <property type="protein sequence ID" value="Pp3c16_20170V3.4"/>
    <property type="gene ID" value="Pp3c16_20170"/>
</dbReference>
<dbReference type="AlphaFoldDB" id="A0A7I4BBM8"/>
<feature type="region of interest" description="Disordered" evidence="6">
    <location>
        <begin position="252"/>
        <end position="331"/>
    </location>
</feature>
<evidence type="ECO:0000256" key="1">
    <source>
        <dbReference type="ARBA" id="ARBA00022723"/>
    </source>
</evidence>
<dbReference type="PROSITE" id="PS50158">
    <property type="entry name" value="ZF_CCHC"/>
    <property type="match status" value="2"/>
</dbReference>
<reference evidence="8 9" key="2">
    <citation type="journal article" date="2018" name="Plant J.">
        <title>The Physcomitrella patens chromosome-scale assembly reveals moss genome structure and evolution.</title>
        <authorList>
            <person name="Lang D."/>
            <person name="Ullrich K.K."/>
            <person name="Murat F."/>
            <person name="Fuchs J."/>
            <person name="Jenkins J."/>
            <person name="Haas F.B."/>
            <person name="Piednoel M."/>
            <person name="Gundlach H."/>
            <person name="Van Bel M."/>
            <person name="Meyberg R."/>
            <person name="Vives C."/>
            <person name="Morata J."/>
            <person name="Symeonidi A."/>
            <person name="Hiss M."/>
            <person name="Muchero W."/>
            <person name="Kamisugi Y."/>
            <person name="Saleh O."/>
            <person name="Blanc G."/>
            <person name="Decker E.L."/>
            <person name="van Gessel N."/>
            <person name="Grimwood J."/>
            <person name="Hayes R.D."/>
            <person name="Graham S.W."/>
            <person name="Gunter L.E."/>
            <person name="McDaniel S.F."/>
            <person name="Hoernstein S.N.W."/>
            <person name="Larsson A."/>
            <person name="Li F.W."/>
            <person name="Perroud P.F."/>
            <person name="Phillips J."/>
            <person name="Ranjan P."/>
            <person name="Rokshar D.S."/>
            <person name="Rothfels C.J."/>
            <person name="Schneider L."/>
            <person name="Shu S."/>
            <person name="Stevenson D.W."/>
            <person name="Thummler F."/>
            <person name="Tillich M."/>
            <person name="Villarreal Aguilar J.C."/>
            <person name="Widiez T."/>
            <person name="Wong G.K."/>
            <person name="Wymore A."/>
            <person name="Zhang Y."/>
            <person name="Zimmer A.D."/>
            <person name="Quatrano R.S."/>
            <person name="Mayer K.F.X."/>
            <person name="Goodstein D."/>
            <person name="Casacuberta J.M."/>
            <person name="Vandepoele K."/>
            <person name="Reski R."/>
            <person name="Cuming A.C."/>
            <person name="Tuskan G.A."/>
            <person name="Maumus F."/>
            <person name="Salse J."/>
            <person name="Schmutz J."/>
            <person name="Rensing S.A."/>
        </authorList>
    </citation>
    <scope>NUCLEOTIDE SEQUENCE [LARGE SCALE GENOMIC DNA]</scope>
    <source>
        <strain evidence="8 9">cv. Gransden 2004</strain>
    </source>
</reference>
<evidence type="ECO:0000256" key="5">
    <source>
        <dbReference type="PROSITE-ProRule" id="PRU00047"/>
    </source>
</evidence>
<feature type="region of interest" description="Disordered" evidence="6">
    <location>
        <begin position="37"/>
        <end position="101"/>
    </location>
</feature>
<protein>
    <recommendedName>
        <fullName evidence="7">CCHC-type domain-containing protein</fullName>
    </recommendedName>
</protein>
<evidence type="ECO:0000313" key="8">
    <source>
        <dbReference type="EnsemblPlants" id="Pp3c16_20170V3.4"/>
    </source>
</evidence>
<dbReference type="PANTHER" id="PTHR47798:SF2">
    <property type="entry name" value="CCHC-TYPE DOMAIN-CONTAINING PROTEIN"/>
    <property type="match status" value="1"/>
</dbReference>
<dbReference type="PANTHER" id="PTHR47798">
    <property type="entry name" value="OS04G0555800 PROTEIN"/>
    <property type="match status" value="1"/>
</dbReference>
<reference evidence="8" key="3">
    <citation type="submission" date="2020-12" db="UniProtKB">
        <authorList>
            <consortium name="EnsemblPlants"/>
        </authorList>
    </citation>
    <scope>IDENTIFICATION</scope>
</reference>
<dbReference type="SUPFAM" id="SSF57756">
    <property type="entry name" value="Retrovirus zinc finger-like domains"/>
    <property type="match status" value="2"/>
</dbReference>
<dbReference type="FunFam" id="4.10.60.10:FF:000091">
    <property type="entry name" value="Zinc finger CCHC-type-containing 9"/>
    <property type="match status" value="1"/>
</dbReference>
<dbReference type="Gene3D" id="4.10.60.10">
    <property type="entry name" value="Zinc finger, CCHC-type"/>
    <property type="match status" value="2"/>
</dbReference>
<feature type="domain" description="CCHC-type" evidence="7">
    <location>
        <begin position="158"/>
        <end position="173"/>
    </location>
</feature>
<dbReference type="SMART" id="SM00343">
    <property type="entry name" value="ZnF_C2HC"/>
    <property type="match status" value="5"/>
</dbReference>
<keyword evidence="4" id="KW-0862">Zinc</keyword>
<keyword evidence="1" id="KW-0479">Metal-binding</keyword>
<evidence type="ECO:0000256" key="6">
    <source>
        <dbReference type="SAM" id="MobiDB-lite"/>
    </source>
</evidence>
<gene>
    <name evidence="8" type="primary">LOC112293206</name>
</gene>
<proteinExistence type="predicted"/>
<dbReference type="GO" id="GO:0008270">
    <property type="term" value="F:zinc ion binding"/>
    <property type="evidence" value="ECO:0007669"/>
    <property type="project" value="UniProtKB-KW"/>
</dbReference>
<feature type="domain" description="CCHC-type" evidence="7">
    <location>
        <begin position="185"/>
        <end position="200"/>
    </location>
</feature>
<dbReference type="Gramene" id="Pp3c16_20170V3.4">
    <property type="protein sequence ID" value="Pp3c16_20170V3.4"/>
    <property type="gene ID" value="Pp3c16_20170"/>
</dbReference>
<dbReference type="Pfam" id="PF00098">
    <property type="entry name" value="zf-CCHC"/>
    <property type="match status" value="2"/>
</dbReference>